<evidence type="ECO:0000313" key="6">
    <source>
        <dbReference type="EMBL" id="SCB82563.1"/>
    </source>
</evidence>
<dbReference type="InterPro" id="IPR006680">
    <property type="entry name" value="Amidohydro-rel"/>
</dbReference>
<dbReference type="InterPro" id="IPR051607">
    <property type="entry name" value="Metallo-dep_hydrolases"/>
</dbReference>
<gene>
    <name evidence="6" type="ORF">GA0061074_10248</name>
</gene>
<dbReference type="GO" id="GO:0008892">
    <property type="term" value="F:guanine deaminase activity"/>
    <property type="evidence" value="ECO:0007669"/>
    <property type="project" value="TreeGrafter"/>
</dbReference>
<feature type="domain" description="Amidohydrolase-related" evidence="5">
    <location>
        <begin position="68"/>
        <end position="437"/>
    </location>
</feature>
<name>A0A1C3ZJS2_9LACO</name>
<dbReference type="GO" id="GO:0005829">
    <property type="term" value="C:cytosol"/>
    <property type="evidence" value="ECO:0007669"/>
    <property type="project" value="TreeGrafter"/>
</dbReference>
<dbReference type="EMBL" id="FMAO01000002">
    <property type="protein sequence ID" value="SCB82563.1"/>
    <property type="molecule type" value="Genomic_DNA"/>
</dbReference>
<dbReference type="InterPro" id="IPR032466">
    <property type="entry name" value="Metal_Hydrolase"/>
</dbReference>
<dbReference type="SUPFAM" id="SSF51556">
    <property type="entry name" value="Metallo-dependent hydrolases"/>
    <property type="match status" value="1"/>
</dbReference>
<evidence type="ECO:0000256" key="3">
    <source>
        <dbReference type="ARBA" id="ARBA00022801"/>
    </source>
</evidence>
<keyword evidence="3" id="KW-0378">Hydrolase</keyword>
<dbReference type="Gene3D" id="2.30.40.10">
    <property type="entry name" value="Urease, subunit C, domain 1"/>
    <property type="match status" value="1"/>
</dbReference>
<keyword evidence="2" id="KW-0479">Metal-binding</keyword>
<evidence type="ECO:0000256" key="4">
    <source>
        <dbReference type="ARBA" id="ARBA00022833"/>
    </source>
</evidence>
<dbReference type="Gene3D" id="3.20.20.140">
    <property type="entry name" value="Metal-dependent hydrolases"/>
    <property type="match status" value="1"/>
</dbReference>
<dbReference type="PANTHER" id="PTHR11271:SF6">
    <property type="entry name" value="GUANINE DEAMINASE"/>
    <property type="match status" value="1"/>
</dbReference>
<evidence type="ECO:0000259" key="5">
    <source>
        <dbReference type="Pfam" id="PF01979"/>
    </source>
</evidence>
<accession>A0A1C3ZJS2</accession>
<keyword evidence="4" id="KW-0862">Zinc</keyword>
<dbReference type="Proteomes" id="UP000199268">
    <property type="component" value="Unassembled WGS sequence"/>
</dbReference>
<dbReference type="OrthoDB" id="9797498at2"/>
<dbReference type="Pfam" id="PF01979">
    <property type="entry name" value="Amidohydro_1"/>
    <property type="match status" value="1"/>
</dbReference>
<organism evidence="6 7">
    <name type="scientific">Weissella bombi</name>
    <dbReference type="NCBI Taxonomy" id="1505725"/>
    <lineage>
        <taxon>Bacteria</taxon>
        <taxon>Bacillati</taxon>
        <taxon>Bacillota</taxon>
        <taxon>Bacilli</taxon>
        <taxon>Lactobacillales</taxon>
        <taxon>Lactobacillaceae</taxon>
        <taxon>Weissella</taxon>
    </lineage>
</organism>
<sequence>MHFTKVIQGSYYSAVSSNKVAFHENSLVCLNDEGQIGKIVQQDDSSYQTVLDQAKADNILWTLADDQYLLPGFIDTHVHAPQWPNISQALNSFEEDWFFNYTFPLEAKFSDAEFAHKVYDNLVQTLIDNGTTTVLYFGSLDNAGNVELVKSCQKFHQRGLIGKVVMDNPDECPDYYHDESTESALADTESFIQTVDKMNAGQFIKMQAVITPRYLTSCTLEGMRGLGQLAKKYDLLIQSHCSENNTEDAYALDNYNKRDSEMLDETGLLTDKAIMAHGTLLNDFDLNLFQERGTAIAHCPVSNGFHGTAVLPVKKALEKDINVGLGTDICGGYEPSIYQTLRQAAMASAMLSDGVDNSIEADKRGVGDARITADTAFYLATAGGAKTLHLNTGVIEEGAFADLQVVHSKYPEFIEQTPYTRFEKLMYETTTNEIDVVLTQGLVAKGEIK</sequence>
<dbReference type="GO" id="GO:0006147">
    <property type="term" value="P:guanine catabolic process"/>
    <property type="evidence" value="ECO:0007669"/>
    <property type="project" value="UniProtKB-UniPathway"/>
</dbReference>
<dbReference type="GO" id="GO:0008270">
    <property type="term" value="F:zinc ion binding"/>
    <property type="evidence" value="ECO:0007669"/>
    <property type="project" value="TreeGrafter"/>
</dbReference>
<proteinExistence type="predicted"/>
<evidence type="ECO:0000313" key="7">
    <source>
        <dbReference type="Proteomes" id="UP000199268"/>
    </source>
</evidence>
<dbReference type="RefSeq" id="WP_092461513.1">
    <property type="nucleotide sequence ID" value="NZ_BJEE01000001.1"/>
</dbReference>
<dbReference type="PANTHER" id="PTHR11271">
    <property type="entry name" value="GUANINE DEAMINASE"/>
    <property type="match status" value="1"/>
</dbReference>
<evidence type="ECO:0000256" key="2">
    <source>
        <dbReference type="ARBA" id="ARBA00022723"/>
    </source>
</evidence>
<dbReference type="AlphaFoldDB" id="A0A1C3ZJS2"/>
<comment type="cofactor">
    <cofactor evidence="1">
        <name>Zn(2+)</name>
        <dbReference type="ChEBI" id="CHEBI:29105"/>
    </cofactor>
</comment>
<dbReference type="UniPathway" id="UPA00603">
    <property type="reaction ID" value="UER00660"/>
</dbReference>
<dbReference type="InterPro" id="IPR011059">
    <property type="entry name" value="Metal-dep_hydrolase_composite"/>
</dbReference>
<protein>
    <submittedName>
        <fullName evidence="6">Guanine deaminase</fullName>
    </submittedName>
</protein>
<evidence type="ECO:0000256" key="1">
    <source>
        <dbReference type="ARBA" id="ARBA00001947"/>
    </source>
</evidence>
<keyword evidence="7" id="KW-1185">Reference proteome</keyword>
<dbReference type="STRING" id="1505725.GA0061074_10248"/>
<reference evidence="7" key="1">
    <citation type="submission" date="2016-08" db="EMBL/GenBank/DDBJ databases">
        <authorList>
            <person name="Varghese N."/>
            <person name="Submissions Spin"/>
        </authorList>
    </citation>
    <scope>NUCLEOTIDE SEQUENCE [LARGE SCALE GENOMIC DNA]</scope>
    <source>
        <strain evidence="7">R-53094</strain>
    </source>
</reference>